<accession>A0AAV4BPH0</accession>
<evidence type="ECO:0000313" key="1">
    <source>
        <dbReference type="EMBL" id="GFO22356.1"/>
    </source>
</evidence>
<gene>
    <name evidence="1" type="ORF">PoB_004886100</name>
</gene>
<keyword evidence="2" id="KW-1185">Reference proteome</keyword>
<organism evidence="1 2">
    <name type="scientific">Plakobranchus ocellatus</name>
    <dbReference type="NCBI Taxonomy" id="259542"/>
    <lineage>
        <taxon>Eukaryota</taxon>
        <taxon>Metazoa</taxon>
        <taxon>Spiralia</taxon>
        <taxon>Lophotrochozoa</taxon>
        <taxon>Mollusca</taxon>
        <taxon>Gastropoda</taxon>
        <taxon>Heterobranchia</taxon>
        <taxon>Euthyneura</taxon>
        <taxon>Panpulmonata</taxon>
        <taxon>Sacoglossa</taxon>
        <taxon>Placobranchoidea</taxon>
        <taxon>Plakobranchidae</taxon>
        <taxon>Plakobranchus</taxon>
    </lineage>
</organism>
<comment type="caution">
    <text evidence="1">The sequence shown here is derived from an EMBL/GenBank/DDBJ whole genome shotgun (WGS) entry which is preliminary data.</text>
</comment>
<dbReference type="InterPro" id="IPR052709">
    <property type="entry name" value="Transposase-MT_Hybrid"/>
</dbReference>
<evidence type="ECO:0000313" key="2">
    <source>
        <dbReference type="Proteomes" id="UP000735302"/>
    </source>
</evidence>
<name>A0AAV4BPH0_9GAST</name>
<proteinExistence type="predicted"/>
<dbReference type="AlphaFoldDB" id="A0AAV4BPH0"/>
<dbReference type="PANTHER" id="PTHR46060">
    <property type="entry name" value="MARINER MOS1 TRANSPOSASE-LIKE PROTEIN"/>
    <property type="match status" value="1"/>
</dbReference>
<dbReference type="PANTHER" id="PTHR46060:SF1">
    <property type="entry name" value="MARINER MOS1 TRANSPOSASE-LIKE PROTEIN"/>
    <property type="match status" value="1"/>
</dbReference>
<sequence length="159" mass="18051">MATSFDLLIKQRSVIEFLAAEGCSAANIHARMKSVYGEMCISDCAVRKWKYLKGHQYDNDEEVIVDVRRWCRGQSSEFFADGVRQLVKRWRLSVDRDDRADKSVLRDVTGVTLAALGEIRRNFRGRHVTVGVTSASPRTRDRLARMKGGPLTMRINNGC</sequence>
<dbReference type="Proteomes" id="UP000735302">
    <property type="component" value="Unassembled WGS sequence"/>
</dbReference>
<reference evidence="1 2" key="1">
    <citation type="journal article" date="2021" name="Elife">
        <title>Chloroplast acquisition without the gene transfer in kleptoplastic sea slugs, Plakobranchus ocellatus.</title>
        <authorList>
            <person name="Maeda T."/>
            <person name="Takahashi S."/>
            <person name="Yoshida T."/>
            <person name="Shimamura S."/>
            <person name="Takaki Y."/>
            <person name="Nagai Y."/>
            <person name="Toyoda A."/>
            <person name="Suzuki Y."/>
            <person name="Arimoto A."/>
            <person name="Ishii H."/>
            <person name="Satoh N."/>
            <person name="Nishiyama T."/>
            <person name="Hasebe M."/>
            <person name="Maruyama T."/>
            <person name="Minagawa J."/>
            <person name="Obokata J."/>
            <person name="Shigenobu S."/>
        </authorList>
    </citation>
    <scope>NUCLEOTIDE SEQUENCE [LARGE SCALE GENOMIC DNA]</scope>
</reference>
<protein>
    <submittedName>
        <fullName evidence="1">Transposase</fullName>
    </submittedName>
</protein>
<dbReference type="EMBL" id="BLXT01005381">
    <property type="protein sequence ID" value="GFO22356.1"/>
    <property type="molecule type" value="Genomic_DNA"/>
</dbReference>